<gene>
    <name evidence="3" type="ORF">N866_08105</name>
</gene>
<feature type="transmembrane region" description="Helical" evidence="1">
    <location>
        <begin position="83"/>
        <end position="111"/>
    </location>
</feature>
<dbReference type="Proteomes" id="UP000019753">
    <property type="component" value="Unassembled WGS sequence"/>
</dbReference>
<reference evidence="3 4" key="1">
    <citation type="submission" date="2014-01" db="EMBL/GenBank/DDBJ databases">
        <title>Actinotalea ferrariae CF5-4.</title>
        <authorList>
            <person name="Chen F."/>
            <person name="Li Y."/>
            <person name="Wang G."/>
        </authorList>
    </citation>
    <scope>NUCLEOTIDE SEQUENCE [LARGE SCALE GENOMIC DNA]</scope>
    <source>
        <strain evidence="3 4">CF5-4</strain>
    </source>
</reference>
<keyword evidence="1" id="KW-0812">Transmembrane</keyword>
<feature type="non-terminal residue" evidence="3">
    <location>
        <position position="1"/>
    </location>
</feature>
<dbReference type="Pfam" id="PF13828">
    <property type="entry name" value="DUF4190"/>
    <property type="match status" value="1"/>
</dbReference>
<name>A0A021VMQ9_9CELL</name>
<evidence type="ECO:0000259" key="2">
    <source>
        <dbReference type="Pfam" id="PF13828"/>
    </source>
</evidence>
<sequence length="156" mass="15787">PPWSAGPGNGRAPAGYAAAAPEVVTTPAAAPAQPRTIDPFRTDGTSILRTPVAPGGQYRAGAHPGAWGPPPMWAPPPRTDPTAIIALVLGIIGLLVFPLVLSQAALVLGIVGVRRVRRTGDEGFGLAVGGIVLGALGTLGVLAFVAFFASVAWWSL</sequence>
<dbReference type="RefSeq" id="WP_052023111.1">
    <property type="nucleotide sequence ID" value="NZ_AXCW01000227.1"/>
</dbReference>
<keyword evidence="1" id="KW-0472">Membrane</keyword>
<proteinExistence type="predicted"/>
<keyword evidence="4" id="KW-1185">Reference proteome</keyword>
<dbReference type="InterPro" id="IPR025241">
    <property type="entry name" value="DUF4190"/>
</dbReference>
<evidence type="ECO:0000313" key="4">
    <source>
        <dbReference type="Proteomes" id="UP000019753"/>
    </source>
</evidence>
<evidence type="ECO:0000313" key="3">
    <source>
        <dbReference type="EMBL" id="EYR62499.1"/>
    </source>
</evidence>
<dbReference type="EMBL" id="AXCW01000227">
    <property type="protein sequence ID" value="EYR62499.1"/>
    <property type="molecule type" value="Genomic_DNA"/>
</dbReference>
<dbReference type="AlphaFoldDB" id="A0A021VMQ9"/>
<organism evidence="3 4">
    <name type="scientific">Actinotalea ferrariae CF5-4</name>
    <dbReference type="NCBI Taxonomy" id="948458"/>
    <lineage>
        <taxon>Bacteria</taxon>
        <taxon>Bacillati</taxon>
        <taxon>Actinomycetota</taxon>
        <taxon>Actinomycetes</taxon>
        <taxon>Micrococcales</taxon>
        <taxon>Cellulomonadaceae</taxon>
        <taxon>Actinotalea</taxon>
    </lineage>
</organism>
<protein>
    <submittedName>
        <fullName evidence="3">Membrane protein</fullName>
    </submittedName>
</protein>
<accession>A0A021VMQ9</accession>
<evidence type="ECO:0000256" key="1">
    <source>
        <dbReference type="SAM" id="Phobius"/>
    </source>
</evidence>
<feature type="domain" description="DUF4190" evidence="2">
    <location>
        <begin position="83"/>
        <end position="143"/>
    </location>
</feature>
<feature type="transmembrane region" description="Helical" evidence="1">
    <location>
        <begin position="123"/>
        <end position="154"/>
    </location>
</feature>
<keyword evidence="1" id="KW-1133">Transmembrane helix</keyword>
<comment type="caution">
    <text evidence="3">The sequence shown here is derived from an EMBL/GenBank/DDBJ whole genome shotgun (WGS) entry which is preliminary data.</text>
</comment>